<dbReference type="PROSITE" id="PS50013">
    <property type="entry name" value="CHROMO_2"/>
    <property type="match status" value="1"/>
</dbReference>
<evidence type="ECO:0000313" key="2">
    <source>
        <dbReference type="EMBL" id="CAH3135014.1"/>
    </source>
</evidence>
<organism evidence="2 3">
    <name type="scientific">Porites lobata</name>
    <dbReference type="NCBI Taxonomy" id="104759"/>
    <lineage>
        <taxon>Eukaryota</taxon>
        <taxon>Metazoa</taxon>
        <taxon>Cnidaria</taxon>
        <taxon>Anthozoa</taxon>
        <taxon>Hexacorallia</taxon>
        <taxon>Scleractinia</taxon>
        <taxon>Fungiina</taxon>
        <taxon>Poritidae</taxon>
        <taxon>Porites</taxon>
    </lineage>
</organism>
<feature type="domain" description="Chromo" evidence="1">
    <location>
        <begin position="79"/>
        <end position="115"/>
    </location>
</feature>
<comment type="caution">
    <text evidence="2">The sequence shown here is derived from an EMBL/GenBank/DDBJ whole genome shotgun (WGS) entry which is preliminary data.</text>
</comment>
<gene>
    <name evidence="2" type="ORF">PLOB_00037712</name>
</gene>
<dbReference type="InterPro" id="IPR016197">
    <property type="entry name" value="Chromo-like_dom_sf"/>
</dbReference>
<dbReference type="Gene3D" id="2.40.50.40">
    <property type="match status" value="1"/>
</dbReference>
<proteinExistence type="predicted"/>
<name>A0ABN8P5Z2_9CNID</name>
<dbReference type="PANTHER" id="PTHR46585">
    <property type="entry name" value="INTEGRASE CORE DOMAIN CONTAINING PROTEIN"/>
    <property type="match status" value="1"/>
</dbReference>
<protein>
    <recommendedName>
        <fullName evidence="1">Chromo domain-containing protein</fullName>
    </recommendedName>
</protein>
<keyword evidence="3" id="KW-1185">Reference proteome</keyword>
<dbReference type="SUPFAM" id="SSF54160">
    <property type="entry name" value="Chromo domain-like"/>
    <property type="match status" value="1"/>
</dbReference>
<dbReference type="PANTHER" id="PTHR46585:SF1">
    <property type="entry name" value="CHROMO DOMAIN-CONTAINING PROTEIN"/>
    <property type="match status" value="1"/>
</dbReference>
<sequence length="115" mass="13835">MFRYFTAKNTLNYIEVLPALVKTYNHLFHRSIQEKPVNVTAKNEHEIWCRLYEWNGTPIKGTFYESDIQKVVLPDDALFRIDQVLKRKGNQVFVSWKGWPNEYNSWVRKKDLQEL</sequence>
<reference evidence="2 3" key="1">
    <citation type="submission" date="2022-05" db="EMBL/GenBank/DDBJ databases">
        <authorList>
            <consortium name="Genoscope - CEA"/>
            <person name="William W."/>
        </authorList>
    </citation>
    <scope>NUCLEOTIDE SEQUENCE [LARGE SCALE GENOMIC DNA]</scope>
</reference>
<dbReference type="EMBL" id="CALNXK010000055">
    <property type="protein sequence ID" value="CAH3135014.1"/>
    <property type="molecule type" value="Genomic_DNA"/>
</dbReference>
<accession>A0ABN8P5Z2</accession>
<evidence type="ECO:0000313" key="3">
    <source>
        <dbReference type="Proteomes" id="UP001159405"/>
    </source>
</evidence>
<evidence type="ECO:0000259" key="1">
    <source>
        <dbReference type="PROSITE" id="PS50013"/>
    </source>
</evidence>
<dbReference type="Proteomes" id="UP001159405">
    <property type="component" value="Unassembled WGS sequence"/>
</dbReference>
<dbReference type="InterPro" id="IPR000953">
    <property type="entry name" value="Chromo/chromo_shadow_dom"/>
</dbReference>